<proteinExistence type="predicted"/>
<gene>
    <name evidence="1" type="ORF">LY28_01111</name>
</gene>
<evidence type="ECO:0000313" key="1">
    <source>
        <dbReference type="EMBL" id="PYG88756.1"/>
    </source>
</evidence>
<name>A0A318XRJ9_9FIRM</name>
<reference evidence="1 2" key="1">
    <citation type="submission" date="2018-06" db="EMBL/GenBank/DDBJ databases">
        <title>Genomic Encyclopedia of Type Strains, Phase I: the one thousand microbial genomes (KMG-I) project.</title>
        <authorList>
            <person name="Kyrpides N."/>
        </authorList>
    </citation>
    <scope>NUCLEOTIDE SEQUENCE [LARGE SCALE GENOMIC DNA]</scope>
    <source>
        <strain evidence="1 2">DSM 19573</strain>
    </source>
</reference>
<sequence>MKLRITQKQLDELNPEQKQNLCDLWLPNLYDVAVATVCVDAAEEKYGLITYVIGGITISKNGGLLLYDLKFLPDEKVKIISEEEASEVLASETADENEKDENNDTDENIEEEFSFDEDFSFEFQRPDSYTKQECLPLLDIGQMIDILARKNFGQCNFSLSVAVDDESFEISKDNFIIEDTYAENSEGIELCEILWKAVKALL</sequence>
<dbReference type="EMBL" id="QKMR01000005">
    <property type="protein sequence ID" value="PYG88756.1"/>
    <property type="molecule type" value="Genomic_DNA"/>
</dbReference>
<organism evidence="1 2">
    <name type="scientific">Ruminiclostridium sufflavum DSM 19573</name>
    <dbReference type="NCBI Taxonomy" id="1121337"/>
    <lineage>
        <taxon>Bacteria</taxon>
        <taxon>Bacillati</taxon>
        <taxon>Bacillota</taxon>
        <taxon>Clostridia</taxon>
        <taxon>Eubacteriales</taxon>
        <taxon>Oscillospiraceae</taxon>
        <taxon>Ruminiclostridium</taxon>
    </lineage>
</organism>
<dbReference type="Proteomes" id="UP000248132">
    <property type="component" value="Unassembled WGS sequence"/>
</dbReference>
<dbReference type="AlphaFoldDB" id="A0A318XRJ9"/>
<evidence type="ECO:0000313" key="2">
    <source>
        <dbReference type="Proteomes" id="UP000248132"/>
    </source>
</evidence>
<dbReference type="OrthoDB" id="2082956at2"/>
<accession>A0A318XRJ9</accession>
<protein>
    <submittedName>
        <fullName evidence="1">Uncharacterized protein</fullName>
    </submittedName>
</protein>
<comment type="caution">
    <text evidence="1">The sequence shown here is derived from an EMBL/GenBank/DDBJ whole genome shotgun (WGS) entry which is preliminary data.</text>
</comment>
<keyword evidence="2" id="KW-1185">Reference proteome</keyword>
<dbReference type="RefSeq" id="WP_110461179.1">
    <property type="nucleotide sequence ID" value="NZ_QKMR01000005.1"/>
</dbReference>